<evidence type="ECO:0000313" key="1">
    <source>
        <dbReference type="EMBL" id="KEO73939.1"/>
    </source>
</evidence>
<keyword evidence="2" id="KW-1185">Reference proteome</keyword>
<dbReference type="AlphaFoldDB" id="A0A074KYA6"/>
<accession>A0A074KYA6</accession>
<evidence type="ECO:0000313" key="2">
    <source>
        <dbReference type="Proteomes" id="UP000027821"/>
    </source>
</evidence>
<proteinExistence type="predicted"/>
<comment type="caution">
    <text evidence="1">The sequence shown here is derived from an EMBL/GenBank/DDBJ whole genome shotgun (WGS) entry which is preliminary data.</text>
</comment>
<dbReference type="Proteomes" id="UP000027821">
    <property type="component" value="Unassembled WGS sequence"/>
</dbReference>
<protein>
    <submittedName>
        <fullName evidence="1">Uncharacterized protein</fullName>
    </submittedName>
</protein>
<dbReference type="RefSeq" id="WP_035073590.1">
    <property type="nucleotide sequence ID" value="NZ_JMIH01000017.1"/>
</dbReference>
<dbReference type="EMBL" id="JMIH01000017">
    <property type="protein sequence ID" value="KEO73939.1"/>
    <property type="molecule type" value="Genomic_DNA"/>
</dbReference>
<gene>
    <name evidence="1" type="ORF">EL17_09435</name>
</gene>
<sequence length="170" mass="19326">MQDISPTLVVLPNNTLVGIESKTFFTAENYTIGNLFHPSIPPNSLHIRQNVDLSKDLIHFPVDFPPENLLGLSLINRRDPMISLSTADVSGIFDRFPNLIVFQLDGFEINHSIVELLISKNLKTLALIRVDGIELQPLVCSNIIMILIEEENYVHDDNFDIESYRKLIRD</sequence>
<reference evidence="1 2" key="1">
    <citation type="submission" date="2014-04" db="EMBL/GenBank/DDBJ databases">
        <title>Characterization and application of a salt tolerant electro-active bacterium.</title>
        <authorList>
            <person name="Yang L."/>
            <person name="Wei S."/>
            <person name="Tay Q.X.M."/>
        </authorList>
    </citation>
    <scope>NUCLEOTIDE SEQUENCE [LARGE SCALE GENOMIC DNA]</scope>
    <source>
        <strain evidence="1 2">LY1</strain>
    </source>
</reference>
<name>A0A074KYA6_9BACT</name>
<organism evidence="1 2">
    <name type="scientific">Anditalea andensis</name>
    <dbReference type="NCBI Taxonomy" id="1048983"/>
    <lineage>
        <taxon>Bacteria</taxon>
        <taxon>Pseudomonadati</taxon>
        <taxon>Bacteroidota</taxon>
        <taxon>Cytophagia</taxon>
        <taxon>Cytophagales</taxon>
        <taxon>Cytophagaceae</taxon>
        <taxon>Anditalea</taxon>
    </lineage>
</organism>